<reference evidence="7" key="1">
    <citation type="submission" date="2022-03" db="EMBL/GenBank/DDBJ databases">
        <authorList>
            <person name="Tunstrom K."/>
        </authorList>
    </citation>
    <scope>NUCLEOTIDE SEQUENCE</scope>
</reference>
<dbReference type="Proteomes" id="UP001153954">
    <property type="component" value="Unassembled WGS sequence"/>
</dbReference>
<dbReference type="InterPro" id="IPR033308">
    <property type="entry name" value="PGAP5/Cdc1/Ted1"/>
</dbReference>
<sequence>MFLRRSTTLKYLIAVPLAIIFYCEWFVFVIQPLFWQELECAESTKCTKILFIADPQIQGDLAVPPPLNVLFSWDSDRYLKSTFSVVLRHFKPDVLVYLGDLMDEGSISSLVEFHSYVKRLSNIFDVYYPIVQIWLPGDNDIGGENEPIRHDKVLEFNKVFDQPSVISFRNITFYKVNSVMYKVPQAPDDADLNVKIAVSHYPVLSKFSYGQQVNKIIHPHIYFCAHEHMSKYYKQTKNFEFKETHLLQSGDPVLDVIFNDEWLYEIFVPTCSYRMGTSKMGYGAAILENSHLKYTVFWSPQRFPYLFVYLVVLIIILIYVFCFCCVKLLSRQQRLVRSEDILPLLHRM</sequence>
<dbReference type="GO" id="GO:0006506">
    <property type="term" value="P:GPI anchor biosynthetic process"/>
    <property type="evidence" value="ECO:0007669"/>
    <property type="project" value="InterPro"/>
</dbReference>
<dbReference type="GO" id="GO:0016020">
    <property type="term" value="C:membrane"/>
    <property type="evidence" value="ECO:0007669"/>
    <property type="project" value="UniProtKB-SubCell"/>
</dbReference>
<keyword evidence="2 5" id="KW-0812">Transmembrane</keyword>
<evidence type="ECO:0000313" key="8">
    <source>
        <dbReference type="Proteomes" id="UP001153954"/>
    </source>
</evidence>
<keyword evidence="8" id="KW-1185">Reference proteome</keyword>
<dbReference type="PANTHER" id="PTHR13315">
    <property type="entry name" value="METALLO PHOSPHOESTERASE RELATED"/>
    <property type="match status" value="1"/>
</dbReference>
<evidence type="ECO:0000256" key="1">
    <source>
        <dbReference type="ARBA" id="ARBA00004141"/>
    </source>
</evidence>
<comment type="caution">
    <text evidence="7">The sequence shown here is derived from an EMBL/GenBank/DDBJ whole genome shotgun (WGS) entry which is preliminary data.</text>
</comment>
<evidence type="ECO:0000259" key="6">
    <source>
        <dbReference type="Pfam" id="PF00149"/>
    </source>
</evidence>
<organism evidence="7 8">
    <name type="scientific">Euphydryas editha</name>
    <name type="common">Edith's checkerspot</name>
    <dbReference type="NCBI Taxonomy" id="104508"/>
    <lineage>
        <taxon>Eukaryota</taxon>
        <taxon>Metazoa</taxon>
        <taxon>Ecdysozoa</taxon>
        <taxon>Arthropoda</taxon>
        <taxon>Hexapoda</taxon>
        <taxon>Insecta</taxon>
        <taxon>Pterygota</taxon>
        <taxon>Neoptera</taxon>
        <taxon>Endopterygota</taxon>
        <taxon>Lepidoptera</taxon>
        <taxon>Glossata</taxon>
        <taxon>Ditrysia</taxon>
        <taxon>Papilionoidea</taxon>
        <taxon>Nymphalidae</taxon>
        <taxon>Nymphalinae</taxon>
        <taxon>Euphydryas</taxon>
    </lineage>
</organism>
<dbReference type="SUPFAM" id="SSF56300">
    <property type="entry name" value="Metallo-dependent phosphatases"/>
    <property type="match status" value="1"/>
</dbReference>
<evidence type="ECO:0000313" key="7">
    <source>
        <dbReference type="EMBL" id="CAH2104160.1"/>
    </source>
</evidence>
<dbReference type="Gene3D" id="3.60.21.10">
    <property type="match status" value="1"/>
</dbReference>
<gene>
    <name evidence="7" type="ORF">EEDITHA_LOCUS18578</name>
</gene>
<protein>
    <recommendedName>
        <fullName evidence="6">Calcineurin-like phosphoesterase domain-containing protein</fullName>
    </recommendedName>
</protein>
<feature type="transmembrane region" description="Helical" evidence="5">
    <location>
        <begin position="12"/>
        <end position="35"/>
    </location>
</feature>
<dbReference type="GO" id="GO:0016787">
    <property type="term" value="F:hydrolase activity"/>
    <property type="evidence" value="ECO:0007669"/>
    <property type="project" value="InterPro"/>
</dbReference>
<dbReference type="EMBL" id="CAKOGL010000027">
    <property type="protein sequence ID" value="CAH2104160.1"/>
    <property type="molecule type" value="Genomic_DNA"/>
</dbReference>
<keyword evidence="3 5" id="KW-1133">Transmembrane helix</keyword>
<feature type="domain" description="Calcineurin-like phosphoesterase" evidence="6">
    <location>
        <begin position="48"/>
        <end position="229"/>
    </location>
</feature>
<dbReference type="InterPro" id="IPR004843">
    <property type="entry name" value="Calcineurin-like_PHP"/>
</dbReference>
<dbReference type="InterPro" id="IPR029052">
    <property type="entry name" value="Metallo-depent_PP-like"/>
</dbReference>
<evidence type="ECO:0000256" key="4">
    <source>
        <dbReference type="ARBA" id="ARBA00023136"/>
    </source>
</evidence>
<proteinExistence type="predicted"/>
<accession>A0AAU9V1R6</accession>
<dbReference type="GO" id="GO:0005783">
    <property type="term" value="C:endoplasmic reticulum"/>
    <property type="evidence" value="ECO:0007669"/>
    <property type="project" value="TreeGrafter"/>
</dbReference>
<keyword evidence="4 5" id="KW-0472">Membrane</keyword>
<dbReference type="PANTHER" id="PTHR13315:SF4">
    <property type="entry name" value="METALLOPHOSPHOESTERASE, ISOFORM E"/>
    <property type="match status" value="1"/>
</dbReference>
<evidence type="ECO:0000256" key="3">
    <source>
        <dbReference type="ARBA" id="ARBA00022989"/>
    </source>
</evidence>
<feature type="transmembrane region" description="Helical" evidence="5">
    <location>
        <begin position="306"/>
        <end position="329"/>
    </location>
</feature>
<comment type="subcellular location">
    <subcellularLocation>
        <location evidence="1">Membrane</location>
        <topology evidence="1">Multi-pass membrane protein</topology>
    </subcellularLocation>
</comment>
<dbReference type="AlphaFoldDB" id="A0AAU9V1R6"/>
<evidence type="ECO:0000256" key="5">
    <source>
        <dbReference type="SAM" id="Phobius"/>
    </source>
</evidence>
<dbReference type="Pfam" id="PF00149">
    <property type="entry name" value="Metallophos"/>
    <property type="match status" value="1"/>
</dbReference>
<name>A0AAU9V1R6_EUPED</name>
<evidence type="ECO:0000256" key="2">
    <source>
        <dbReference type="ARBA" id="ARBA00022692"/>
    </source>
</evidence>